<dbReference type="OrthoDB" id="294119at2759"/>
<reference evidence="1" key="1">
    <citation type="submission" date="2021-01" db="EMBL/GenBank/DDBJ databases">
        <authorList>
            <consortium name="Genoscope - CEA"/>
            <person name="William W."/>
        </authorList>
    </citation>
    <scope>NUCLEOTIDE SEQUENCE</scope>
</reference>
<gene>
    <name evidence="1" type="ORF">PSON_ATCC_30995.1.T0270081</name>
</gene>
<dbReference type="AlphaFoldDB" id="A0A8S1LRE5"/>
<dbReference type="Proteomes" id="UP000692954">
    <property type="component" value="Unassembled WGS sequence"/>
</dbReference>
<keyword evidence="2" id="KW-1185">Reference proteome</keyword>
<sequence>MIKSTLIRMMNHKNDEIESLIDQILKIGLQKVFQELSKPFDCFLQPEQIIKLLSVFHKMIQQCSLPKELFADSNICIITNTLNSSFVLERLPTELNLTISKSVIVAPSWDNTPKQTLEQNYFKNESEYRKSVTDKKIQFQELREPLTYHQILQVYYIYLKKVCMQQLCEIPIIDCFVILNIQCLGLRIIEGQRNQKLRFCFDLLIKDLVSYQNQTIDLLSKLMTTHDFNQIQEIYSQMYLASKQLKYYCNLNRFCLDQSKFKQFKKNHNFCRQKFKICESKERMEQDDLKDNHNFYQYERTQLYNQF</sequence>
<protein>
    <submittedName>
        <fullName evidence="1">Uncharacterized protein</fullName>
    </submittedName>
</protein>
<dbReference type="EMBL" id="CAJJDN010000027">
    <property type="protein sequence ID" value="CAD8070610.1"/>
    <property type="molecule type" value="Genomic_DNA"/>
</dbReference>
<evidence type="ECO:0000313" key="2">
    <source>
        <dbReference type="Proteomes" id="UP000692954"/>
    </source>
</evidence>
<evidence type="ECO:0000313" key="1">
    <source>
        <dbReference type="EMBL" id="CAD8070610.1"/>
    </source>
</evidence>
<comment type="caution">
    <text evidence="1">The sequence shown here is derived from an EMBL/GenBank/DDBJ whole genome shotgun (WGS) entry which is preliminary data.</text>
</comment>
<proteinExistence type="predicted"/>
<accession>A0A8S1LRE5</accession>
<organism evidence="1 2">
    <name type="scientific">Paramecium sonneborni</name>
    <dbReference type="NCBI Taxonomy" id="65129"/>
    <lineage>
        <taxon>Eukaryota</taxon>
        <taxon>Sar</taxon>
        <taxon>Alveolata</taxon>
        <taxon>Ciliophora</taxon>
        <taxon>Intramacronucleata</taxon>
        <taxon>Oligohymenophorea</taxon>
        <taxon>Peniculida</taxon>
        <taxon>Parameciidae</taxon>
        <taxon>Paramecium</taxon>
    </lineage>
</organism>
<name>A0A8S1LRE5_9CILI</name>